<dbReference type="EMBL" id="QLNI01000026">
    <property type="protein sequence ID" value="RAM01517.1"/>
    <property type="molecule type" value="Genomic_DNA"/>
</dbReference>
<evidence type="ECO:0000313" key="2">
    <source>
        <dbReference type="EMBL" id="RAM01517.1"/>
    </source>
</evidence>
<evidence type="ECO:0000313" key="4">
    <source>
        <dbReference type="Proteomes" id="UP000293902"/>
    </source>
</evidence>
<dbReference type="RefSeq" id="WP_111957565.1">
    <property type="nucleotide sequence ID" value="NZ_CP036313.1"/>
</dbReference>
<protein>
    <recommendedName>
        <fullName evidence="5">Alpha/beta hydrolase</fullName>
    </recommendedName>
</protein>
<dbReference type="EMBL" id="CP036313">
    <property type="protein sequence ID" value="QBH12484.1"/>
    <property type="molecule type" value="Genomic_DNA"/>
</dbReference>
<dbReference type="SUPFAM" id="SSF53474">
    <property type="entry name" value="alpha/beta-Hydrolases"/>
    <property type="match status" value="1"/>
</dbReference>
<sequence length="106" mass="11826">MTKKILVSNRHIFYSHTLPGTGTNKKAGKNHTQNTFSVIYIHGFPATRQETTPLSEMVAKQSRVNLFCTRFTAHGHTVNPMLVGSVNAWINDAMDALKIGQQIDKD</sequence>
<dbReference type="Proteomes" id="UP000248798">
    <property type="component" value="Unassembled WGS sequence"/>
</dbReference>
<keyword evidence="4" id="KW-1185">Reference proteome</keyword>
<accession>A0A328FER2</accession>
<dbReference type="AlphaFoldDB" id="A0A328FER2"/>
<dbReference type="OrthoDB" id="5416147at2"/>
<organism evidence="2 3">
    <name type="scientific">Desulfobacter hydrogenophilus</name>
    <dbReference type="NCBI Taxonomy" id="2291"/>
    <lineage>
        <taxon>Bacteria</taxon>
        <taxon>Pseudomonadati</taxon>
        <taxon>Thermodesulfobacteriota</taxon>
        <taxon>Desulfobacteria</taxon>
        <taxon>Desulfobacterales</taxon>
        <taxon>Desulfobacteraceae</taxon>
        <taxon>Desulfobacter</taxon>
    </lineage>
</organism>
<reference evidence="2 3" key="1">
    <citation type="submission" date="2018-06" db="EMBL/GenBank/DDBJ databases">
        <title>Complete Genome Sequence of Desulfobacter hydrogenophilus (DSM3380).</title>
        <authorList>
            <person name="Marietou A."/>
            <person name="Schreiber L."/>
            <person name="Marshall I."/>
            <person name="Jorgensen B."/>
        </authorList>
    </citation>
    <scope>NUCLEOTIDE SEQUENCE [LARGE SCALE GENOMIC DNA]</scope>
    <source>
        <strain evidence="2 3">DSM 3380</strain>
    </source>
</reference>
<evidence type="ECO:0008006" key="5">
    <source>
        <dbReference type="Google" id="ProtNLM"/>
    </source>
</evidence>
<proteinExistence type="predicted"/>
<reference evidence="1 4" key="2">
    <citation type="submission" date="2019-02" db="EMBL/GenBank/DDBJ databases">
        <title>Complete genome sequence of Desulfobacter hydrogenophilus AcRS1.</title>
        <authorList>
            <person name="Marietou A."/>
            <person name="Lund M.B."/>
            <person name="Marshall I.P.G."/>
            <person name="Schreiber L."/>
            <person name="Jorgensen B."/>
        </authorList>
    </citation>
    <scope>NUCLEOTIDE SEQUENCE [LARGE SCALE GENOMIC DNA]</scope>
    <source>
        <strain evidence="1 4">AcRS1</strain>
    </source>
</reference>
<gene>
    <name evidence="2" type="ORF">DO021_13610</name>
    <name evidence="1" type="ORF">EYB58_05905</name>
</gene>
<evidence type="ECO:0000313" key="1">
    <source>
        <dbReference type="EMBL" id="QBH12484.1"/>
    </source>
</evidence>
<name>A0A328FER2_9BACT</name>
<dbReference type="Proteomes" id="UP000293902">
    <property type="component" value="Chromosome"/>
</dbReference>
<evidence type="ECO:0000313" key="3">
    <source>
        <dbReference type="Proteomes" id="UP000248798"/>
    </source>
</evidence>
<dbReference type="InterPro" id="IPR029058">
    <property type="entry name" value="AB_hydrolase_fold"/>
</dbReference>